<gene>
    <name evidence="2" type="ORF">K0M31_005029</name>
</gene>
<dbReference type="EMBL" id="JAHYIQ010000014">
    <property type="protein sequence ID" value="KAK1126391.1"/>
    <property type="molecule type" value="Genomic_DNA"/>
</dbReference>
<evidence type="ECO:0000313" key="3">
    <source>
        <dbReference type="Proteomes" id="UP001177670"/>
    </source>
</evidence>
<organism evidence="2 3">
    <name type="scientific">Melipona bicolor</name>
    <dbReference type="NCBI Taxonomy" id="60889"/>
    <lineage>
        <taxon>Eukaryota</taxon>
        <taxon>Metazoa</taxon>
        <taxon>Ecdysozoa</taxon>
        <taxon>Arthropoda</taxon>
        <taxon>Hexapoda</taxon>
        <taxon>Insecta</taxon>
        <taxon>Pterygota</taxon>
        <taxon>Neoptera</taxon>
        <taxon>Endopterygota</taxon>
        <taxon>Hymenoptera</taxon>
        <taxon>Apocrita</taxon>
        <taxon>Aculeata</taxon>
        <taxon>Apoidea</taxon>
        <taxon>Anthophila</taxon>
        <taxon>Apidae</taxon>
        <taxon>Melipona</taxon>
    </lineage>
</organism>
<protein>
    <submittedName>
        <fullName evidence="2">Uncharacterized protein</fullName>
    </submittedName>
</protein>
<dbReference type="Proteomes" id="UP001177670">
    <property type="component" value="Unassembled WGS sequence"/>
</dbReference>
<sequence length="81" mass="8999">MITAKSETDTLTTVFNPGCPSNDVARTSDLPVTAEKKWPFVQGGKRRKRDPAVKRDGKTRGELVPRRLISRKYRVIDGATG</sequence>
<feature type="compositionally biased region" description="Basic and acidic residues" evidence="1">
    <location>
        <begin position="50"/>
        <end position="64"/>
    </location>
</feature>
<comment type="caution">
    <text evidence="2">The sequence shown here is derived from an EMBL/GenBank/DDBJ whole genome shotgun (WGS) entry which is preliminary data.</text>
</comment>
<proteinExistence type="predicted"/>
<dbReference type="AlphaFoldDB" id="A0AA40FW71"/>
<keyword evidence="3" id="KW-1185">Reference proteome</keyword>
<feature type="region of interest" description="Disordered" evidence="1">
    <location>
        <begin position="1"/>
        <end position="64"/>
    </location>
</feature>
<name>A0AA40FW71_9HYME</name>
<evidence type="ECO:0000313" key="2">
    <source>
        <dbReference type="EMBL" id="KAK1126391.1"/>
    </source>
</evidence>
<evidence type="ECO:0000256" key="1">
    <source>
        <dbReference type="SAM" id="MobiDB-lite"/>
    </source>
</evidence>
<reference evidence="2" key="1">
    <citation type="submission" date="2021-10" db="EMBL/GenBank/DDBJ databases">
        <title>Melipona bicolor Genome sequencing and assembly.</title>
        <authorList>
            <person name="Araujo N.S."/>
            <person name="Arias M.C."/>
        </authorList>
    </citation>
    <scope>NUCLEOTIDE SEQUENCE</scope>
    <source>
        <strain evidence="2">USP_2M_L1-L4_2017</strain>
        <tissue evidence="2">Whole body</tissue>
    </source>
</reference>
<accession>A0AA40FW71</accession>